<gene>
    <name evidence="1" type="ORF">CLV37_107281</name>
</gene>
<name>A0A2T0R2X8_9ACTN</name>
<evidence type="ECO:0000313" key="1">
    <source>
        <dbReference type="EMBL" id="PRY14162.1"/>
    </source>
</evidence>
<dbReference type="Proteomes" id="UP000238083">
    <property type="component" value="Unassembled WGS sequence"/>
</dbReference>
<protein>
    <submittedName>
        <fullName evidence="1">Uncharacterized protein</fullName>
    </submittedName>
</protein>
<sequence length="174" mass="17491">MPLVISGSTAGGRGRPAVLAAAAARGLLGGLAGAAAMTASQRLERAVTGRPASHVPGRTLLLLAGRSPGEDDRPGGATLAMVVATSAALGAVRGVWRASGLLRVRADVAQTLLRIIVDQTLENATGAGAPPRTWRSGEGFVEVVHAAVAAVATGAVVERLVEPVLESRRGTTSH</sequence>
<organism evidence="1 2">
    <name type="scientific">Kineococcus rhizosphaerae</name>
    <dbReference type="NCBI Taxonomy" id="559628"/>
    <lineage>
        <taxon>Bacteria</taxon>
        <taxon>Bacillati</taxon>
        <taxon>Actinomycetota</taxon>
        <taxon>Actinomycetes</taxon>
        <taxon>Kineosporiales</taxon>
        <taxon>Kineosporiaceae</taxon>
        <taxon>Kineococcus</taxon>
    </lineage>
</organism>
<evidence type="ECO:0000313" key="2">
    <source>
        <dbReference type="Proteomes" id="UP000238083"/>
    </source>
</evidence>
<accession>A0A2T0R2X8</accession>
<dbReference type="AlphaFoldDB" id="A0A2T0R2X8"/>
<dbReference type="RefSeq" id="WP_211298680.1">
    <property type="nucleotide sequence ID" value="NZ_PVZF01000007.1"/>
</dbReference>
<comment type="caution">
    <text evidence="1">The sequence shown here is derived from an EMBL/GenBank/DDBJ whole genome shotgun (WGS) entry which is preliminary data.</text>
</comment>
<keyword evidence="2" id="KW-1185">Reference proteome</keyword>
<reference evidence="1 2" key="1">
    <citation type="submission" date="2018-03" db="EMBL/GenBank/DDBJ databases">
        <title>Genomic Encyclopedia of Archaeal and Bacterial Type Strains, Phase II (KMG-II): from individual species to whole genera.</title>
        <authorList>
            <person name="Goeker M."/>
        </authorList>
    </citation>
    <scope>NUCLEOTIDE SEQUENCE [LARGE SCALE GENOMIC DNA]</scope>
    <source>
        <strain evidence="1 2">DSM 19711</strain>
    </source>
</reference>
<dbReference type="EMBL" id="PVZF01000007">
    <property type="protein sequence ID" value="PRY14162.1"/>
    <property type="molecule type" value="Genomic_DNA"/>
</dbReference>
<proteinExistence type="predicted"/>